<proteinExistence type="predicted"/>
<organism evidence="1 2">
    <name type="scientific">Polypedilum vanderplanki</name>
    <name type="common">Sleeping chironomid midge</name>
    <dbReference type="NCBI Taxonomy" id="319348"/>
    <lineage>
        <taxon>Eukaryota</taxon>
        <taxon>Metazoa</taxon>
        <taxon>Ecdysozoa</taxon>
        <taxon>Arthropoda</taxon>
        <taxon>Hexapoda</taxon>
        <taxon>Insecta</taxon>
        <taxon>Pterygota</taxon>
        <taxon>Neoptera</taxon>
        <taxon>Endopterygota</taxon>
        <taxon>Diptera</taxon>
        <taxon>Nematocera</taxon>
        <taxon>Chironomoidea</taxon>
        <taxon>Chironomidae</taxon>
        <taxon>Chironominae</taxon>
        <taxon>Polypedilum</taxon>
        <taxon>Polypedilum</taxon>
    </lineage>
</organism>
<dbReference type="Gene3D" id="1.10.238.270">
    <property type="match status" value="1"/>
</dbReference>
<dbReference type="AlphaFoldDB" id="A0A9J6BZM3"/>
<evidence type="ECO:0000313" key="2">
    <source>
        <dbReference type="Proteomes" id="UP001107558"/>
    </source>
</evidence>
<dbReference type="OrthoDB" id="7234983at2759"/>
<dbReference type="EMBL" id="JADBJN010000002">
    <property type="protein sequence ID" value="KAG5674662.1"/>
    <property type="molecule type" value="Genomic_DNA"/>
</dbReference>
<evidence type="ECO:0000313" key="1">
    <source>
        <dbReference type="EMBL" id="KAG5674662.1"/>
    </source>
</evidence>
<name>A0A9J6BZM3_POLVA</name>
<protein>
    <submittedName>
        <fullName evidence="1">Uncharacterized protein</fullName>
    </submittedName>
</protein>
<gene>
    <name evidence="1" type="ORF">PVAND_004615</name>
</gene>
<sequence>MTNPRKCCRYLFPTVSADIYKGCVEKCKNEYKDCVNDCAYDGMRFFDDNNKFEIEMVVKSFIDFSNVDNVFKETWSEIVRESAKKCEQIVLSKKSAEVMNDKNKLSSTVLTCALKENFINCPNFQTNDECMSLKNYVENCKFCCNTNAEAPDSTFWYQK</sequence>
<keyword evidence="2" id="KW-1185">Reference proteome</keyword>
<reference evidence="1" key="1">
    <citation type="submission" date="2021-03" db="EMBL/GenBank/DDBJ databases">
        <title>Chromosome level genome of the anhydrobiotic midge Polypedilum vanderplanki.</title>
        <authorList>
            <person name="Yoshida Y."/>
            <person name="Kikawada T."/>
            <person name="Gusev O."/>
        </authorList>
    </citation>
    <scope>NUCLEOTIDE SEQUENCE</scope>
    <source>
        <strain evidence="1">NIAS01</strain>
        <tissue evidence="1">Whole body or cell culture</tissue>
    </source>
</reference>
<comment type="caution">
    <text evidence="1">The sequence shown here is derived from an EMBL/GenBank/DDBJ whole genome shotgun (WGS) entry which is preliminary data.</text>
</comment>
<accession>A0A9J6BZM3</accession>
<dbReference type="Proteomes" id="UP001107558">
    <property type="component" value="Chromosome 2"/>
</dbReference>